<sequence>MSENEVLERFRRLNALKVFPKDKLVNSAFKAKLERLFQENVGDKRREIGEAIGEFMEVLETHDNHKI</sequence>
<proteinExistence type="predicted"/>
<dbReference type="Proteomes" id="UP001371391">
    <property type="component" value="Unassembled WGS sequence"/>
</dbReference>
<accession>A0ABU9H6E9</accession>
<comment type="caution">
    <text evidence="1">The sequence shown here is derived from an EMBL/GenBank/DDBJ whole genome shotgun (WGS) entry which is preliminary data.</text>
</comment>
<gene>
    <name evidence="1" type="ORF">V6257_20955</name>
</gene>
<keyword evidence="2" id="KW-1185">Reference proteome</keyword>
<protein>
    <submittedName>
        <fullName evidence="1">Molecular chaperone HscC</fullName>
    </submittedName>
</protein>
<organism evidence="1 2">
    <name type="scientific">Pseudoalteromonas issachenkonii</name>
    <dbReference type="NCBI Taxonomy" id="152297"/>
    <lineage>
        <taxon>Bacteria</taxon>
        <taxon>Pseudomonadati</taxon>
        <taxon>Pseudomonadota</taxon>
        <taxon>Gammaproteobacteria</taxon>
        <taxon>Alteromonadales</taxon>
        <taxon>Pseudoalteromonadaceae</taxon>
        <taxon>Pseudoalteromonas</taxon>
    </lineage>
</organism>
<evidence type="ECO:0000313" key="1">
    <source>
        <dbReference type="EMBL" id="MEL0657450.1"/>
    </source>
</evidence>
<evidence type="ECO:0000313" key="2">
    <source>
        <dbReference type="Proteomes" id="UP001371391"/>
    </source>
</evidence>
<dbReference type="EMBL" id="JBAKAW010000267">
    <property type="protein sequence ID" value="MEL0657450.1"/>
    <property type="molecule type" value="Genomic_DNA"/>
</dbReference>
<feature type="non-terminal residue" evidence="1">
    <location>
        <position position="67"/>
    </location>
</feature>
<reference evidence="1 2" key="1">
    <citation type="submission" date="2024-02" db="EMBL/GenBank/DDBJ databases">
        <title>Bacteria isolated from the canopy kelp, Nereocystis luetkeana.</title>
        <authorList>
            <person name="Pfister C.A."/>
            <person name="Younker I.T."/>
            <person name="Light S.H."/>
        </authorList>
    </citation>
    <scope>NUCLEOTIDE SEQUENCE [LARGE SCALE GENOMIC DNA]</scope>
    <source>
        <strain evidence="1 2">TI.1.03</strain>
    </source>
</reference>
<name>A0ABU9H6E9_9GAMM</name>